<sequence length="71" mass="7952">MLCAVMDQLMHVLAKQRFLCLIAKQGEATGIAEGAIALLVHAIDSLRRRVKDEPETLLARFQLLLFQGFLD</sequence>
<gene>
    <name evidence="1" type="ORF">SDC9_156423</name>
</gene>
<accession>A0A645F474</accession>
<comment type="caution">
    <text evidence="1">The sequence shown here is derived from an EMBL/GenBank/DDBJ whole genome shotgun (WGS) entry which is preliminary data.</text>
</comment>
<dbReference type="AlphaFoldDB" id="A0A645F474"/>
<proteinExistence type="predicted"/>
<protein>
    <submittedName>
        <fullName evidence="1">Uncharacterized protein</fullName>
    </submittedName>
</protein>
<reference evidence="1" key="1">
    <citation type="submission" date="2019-08" db="EMBL/GenBank/DDBJ databases">
        <authorList>
            <person name="Kucharzyk K."/>
            <person name="Murdoch R.W."/>
            <person name="Higgins S."/>
            <person name="Loffler F."/>
        </authorList>
    </citation>
    <scope>NUCLEOTIDE SEQUENCE</scope>
</reference>
<organism evidence="1">
    <name type="scientific">bioreactor metagenome</name>
    <dbReference type="NCBI Taxonomy" id="1076179"/>
    <lineage>
        <taxon>unclassified sequences</taxon>
        <taxon>metagenomes</taxon>
        <taxon>ecological metagenomes</taxon>
    </lineage>
</organism>
<evidence type="ECO:0000313" key="1">
    <source>
        <dbReference type="EMBL" id="MPN09135.1"/>
    </source>
</evidence>
<name>A0A645F474_9ZZZZ</name>
<dbReference type="EMBL" id="VSSQ01055223">
    <property type="protein sequence ID" value="MPN09135.1"/>
    <property type="molecule type" value="Genomic_DNA"/>
</dbReference>